<reference evidence="2" key="2">
    <citation type="submission" date="2021-09" db="EMBL/GenBank/DDBJ databases">
        <authorList>
            <person name="Jia N."/>
            <person name="Wang J."/>
            <person name="Shi W."/>
            <person name="Du L."/>
            <person name="Sun Y."/>
            <person name="Zhan W."/>
            <person name="Jiang J."/>
            <person name="Wang Q."/>
            <person name="Zhang B."/>
            <person name="Ji P."/>
            <person name="Sakyi L.B."/>
            <person name="Cui X."/>
            <person name="Yuan T."/>
            <person name="Jiang B."/>
            <person name="Yang W."/>
            <person name="Lam T.T.-Y."/>
            <person name="Chang Q."/>
            <person name="Ding S."/>
            <person name="Wang X."/>
            <person name="Zhu J."/>
            <person name="Ruan X."/>
            <person name="Zhao L."/>
            <person name="Wei J."/>
            <person name="Que T."/>
            <person name="Du C."/>
            <person name="Cheng J."/>
            <person name="Dai P."/>
            <person name="Han X."/>
            <person name="Huang E."/>
            <person name="Gao Y."/>
            <person name="Liu J."/>
            <person name="Shao H."/>
            <person name="Ye R."/>
            <person name="Li L."/>
            <person name="Wei W."/>
            <person name="Wang X."/>
            <person name="Wang C."/>
            <person name="Huo Q."/>
            <person name="Li W."/>
            <person name="Guo W."/>
            <person name="Chen H."/>
            <person name="Chen S."/>
            <person name="Zhou L."/>
            <person name="Zhou L."/>
            <person name="Ni X."/>
            <person name="Tian J."/>
            <person name="Zhou Y."/>
            <person name="Sheng Y."/>
            <person name="Liu T."/>
            <person name="Pan Y."/>
            <person name="Xia L."/>
            <person name="Li J."/>
            <person name="Zhao F."/>
            <person name="Cao W."/>
        </authorList>
    </citation>
    <scope>NUCLEOTIDE SEQUENCE</scope>
    <source>
        <strain evidence="2">Rmic-2018</strain>
        <tissue evidence="2">Larvae</tissue>
    </source>
</reference>
<protein>
    <submittedName>
        <fullName evidence="2">Uncharacterized protein</fullName>
    </submittedName>
</protein>
<dbReference type="Proteomes" id="UP000821866">
    <property type="component" value="Unassembled WGS sequence"/>
</dbReference>
<dbReference type="EMBL" id="JABSTU010000007">
    <property type="protein sequence ID" value="KAH8026367.1"/>
    <property type="molecule type" value="Genomic_DNA"/>
</dbReference>
<name>A0A9J6DW11_RHIMP</name>
<evidence type="ECO:0000256" key="1">
    <source>
        <dbReference type="SAM" id="MobiDB-lite"/>
    </source>
</evidence>
<proteinExistence type="predicted"/>
<gene>
    <name evidence="2" type="ORF">HPB51_020351</name>
</gene>
<keyword evidence="3" id="KW-1185">Reference proteome</keyword>
<evidence type="ECO:0000313" key="2">
    <source>
        <dbReference type="EMBL" id="KAH8026367.1"/>
    </source>
</evidence>
<comment type="caution">
    <text evidence="2">The sequence shown here is derived from an EMBL/GenBank/DDBJ whole genome shotgun (WGS) entry which is preliminary data.</text>
</comment>
<accession>A0A9J6DW11</accession>
<dbReference type="AlphaFoldDB" id="A0A9J6DW11"/>
<organism evidence="2 3">
    <name type="scientific">Rhipicephalus microplus</name>
    <name type="common">Cattle tick</name>
    <name type="synonym">Boophilus microplus</name>
    <dbReference type="NCBI Taxonomy" id="6941"/>
    <lineage>
        <taxon>Eukaryota</taxon>
        <taxon>Metazoa</taxon>
        <taxon>Ecdysozoa</taxon>
        <taxon>Arthropoda</taxon>
        <taxon>Chelicerata</taxon>
        <taxon>Arachnida</taxon>
        <taxon>Acari</taxon>
        <taxon>Parasitiformes</taxon>
        <taxon>Ixodida</taxon>
        <taxon>Ixodoidea</taxon>
        <taxon>Ixodidae</taxon>
        <taxon>Rhipicephalinae</taxon>
        <taxon>Rhipicephalus</taxon>
        <taxon>Boophilus</taxon>
    </lineage>
</organism>
<sequence length="245" mass="26913">MVQCEVTQKAAVCEVPPEKCTRVYYCDMQSDSSIERKEQQVVVSEIVSREGTGLSDDAKVVHVESGTVAGMRTVASPKGVPCETEAGSSRPDKVIEEIDELETTLEPQQGNDLSDVKREDNEGSPNRSEHITLLKPDSTVSEGELRLKVSPTDSVGNATEGAHHAFKVVPADSHAWLHRTVNNSRPLPQRHFKLESHYYRTGSSNSAATANLDPRPHVDYPIKTDIIGSHDYKTTAPVRAALWAR</sequence>
<feature type="compositionally biased region" description="Basic and acidic residues" evidence="1">
    <location>
        <begin position="114"/>
        <end position="132"/>
    </location>
</feature>
<feature type="region of interest" description="Disordered" evidence="1">
    <location>
        <begin position="103"/>
        <end position="143"/>
    </location>
</feature>
<evidence type="ECO:0000313" key="3">
    <source>
        <dbReference type="Proteomes" id="UP000821866"/>
    </source>
</evidence>
<reference evidence="2" key="1">
    <citation type="journal article" date="2020" name="Cell">
        <title>Large-Scale Comparative Analyses of Tick Genomes Elucidate Their Genetic Diversity and Vector Capacities.</title>
        <authorList>
            <consortium name="Tick Genome and Microbiome Consortium (TIGMIC)"/>
            <person name="Jia N."/>
            <person name="Wang J."/>
            <person name="Shi W."/>
            <person name="Du L."/>
            <person name="Sun Y."/>
            <person name="Zhan W."/>
            <person name="Jiang J.F."/>
            <person name="Wang Q."/>
            <person name="Zhang B."/>
            <person name="Ji P."/>
            <person name="Bell-Sakyi L."/>
            <person name="Cui X.M."/>
            <person name="Yuan T.T."/>
            <person name="Jiang B.G."/>
            <person name="Yang W.F."/>
            <person name="Lam T.T."/>
            <person name="Chang Q.C."/>
            <person name="Ding S.J."/>
            <person name="Wang X.J."/>
            <person name="Zhu J.G."/>
            <person name="Ruan X.D."/>
            <person name="Zhao L."/>
            <person name="Wei J.T."/>
            <person name="Ye R.Z."/>
            <person name="Que T.C."/>
            <person name="Du C.H."/>
            <person name="Zhou Y.H."/>
            <person name="Cheng J.X."/>
            <person name="Dai P.F."/>
            <person name="Guo W.B."/>
            <person name="Han X.H."/>
            <person name="Huang E.J."/>
            <person name="Li L.F."/>
            <person name="Wei W."/>
            <person name="Gao Y.C."/>
            <person name="Liu J.Z."/>
            <person name="Shao H.Z."/>
            <person name="Wang X."/>
            <person name="Wang C.C."/>
            <person name="Yang T.C."/>
            <person name="Huo Q.B."/>
            <person name="Li W."/>
            <person name="Chen H.Y."/>
            <person name="Chen S.E."/>
            <person name="Zhou L.G."/>
            <person name="Ni X.B."/>
            <person name="Tian J.H."/>
            <person name="Sheng Y."/>
            <person name="Liu T."/>
            <person name="Pan Y.S."/>
            <person name="Xia L.Y."/>
            <person name="Li J."/>
            <person name="Zhao F."/>
            <person name="Cao W.C."/>
        </authorList>
    </citation>
    <scope>NUCLEOTIDE SEQUENCE</scope>
    <source>
        <strain evidence="2">Rmic-2018</strain>
    </source>
</reference>